<proteinExistence type="predicted"/>
<organism evidence="1 2">
    <name type="scientific">Protopolystoma xenopodis</name>
    <dbReference type="NCBI Taxonomy" id="117903"/>
    <lineage>
        <taxon>Eukaryota</taxon>
        <taxon>Metazoa</taxon>
        <taxon>Spiralia</taxon>
        <taxon>Lophotrochozoa</taxon>
        <taxon>Platyhelminthes</taxon>
        <taxon>Monogenea</taxon>
        <taxon>Polyopisthocotylea</taxon>
        <taxon>Polystomatidea</taxon>
        <taxon>Polystomatidae</taxon>
        <taxon>Protopolystoma</taxon>
    </lineage>
</organism>
<sequence length="146" mass="16058">MQTEFSGPSSQLSRQLACVINRALSHHPAPDSAGTANIEARTSIAVLLDLLHRYKQPSVCCLSLGESLTSENIAHRPSHSLTKATTKDAFSASLASEFSRLADPESTENVPRLPGDSIELWVECYSDAKSLPPHRQKRWHDLIQLI</sequence>
<dbReference type="Proteomes" id="UP000784294">
    <property type="component" value="Unassembled WGS sequence"/>
</dbReference>
<comment type="caution">
    <text evidence="1">The sequence shown here is derived from an EMBL/GenBank/DDBJ whole genome shotgun (WGS) entry which is preliminary data.</text>
</comment>
<evidence type="ECO:0000313" key="2">
    <source>
        <dbReference type="Proteomes" id="UP000784294"/>
    </source>
</evidence>
<keyword evidence="2" id="KW-1185">Reference proteome</keyword>
<accession>A0A3S5AVB5</accession>
<protein>
    <submittedName>
        <fullName evidence="1">Uncharacterized protein</fullName>
    </submittedName>
</protein>
<dbReference type="EMBL" id="CAAALY010244960">
    <property type="protein sequence ID" value="VEL32971.1"/>
    <property type="molecule type" value="Genomic_DNA"/>
</dbReference>
<gene>
    <name evidence="1" type="ORF">PXEA_LOCUS26411</name>
</gene>
<evidence type="ECO:0000313" key="1">
    <source>
        <dbReference type="EMBL" id="VEL32971.1"/>
    </source>
</evidence>
<reference evidence="1" key="1">
    <citation type="submission" date="2018-11" db="EMBL/GenBank/DDBJ databases">
        <authorList>
            <consortium name="Pathogen Informatics"/>
        </authorList>
    </citation>
    <scope>NUCLEOTIDE SEQUENCE</scope>
</reference>
<name>A0A3S5AVB5_9PLAT</name>
<dbReference type="AlphaFoldDB" id="A0A3S5AVB5"/>